<feature type="transmembrane region" description="Helical" evidence="1">
    <location>
        <begin position="110"/>
        <end position="136"/>
    </location>
</feature>
<dbReference type="EMBL" id="WDED01000014">
    <property type="protein sequence ID" value="KAB6147605.1"/>
    <property type="molecule type" value="Genomic_DNA"/>
</dbReference>
<proteinExistence type="predicted"/>
<accession>A0A7J5PX02</accession>
<evidence type="ECO:0000313" key="3">
    <source>
        <dbReference type="EMBL" id="KAB6147605.1"/>
    </source>
</evidence>
<feature type="transmembrane region" description="Helical" evidence="1">
    <location>
        <begin position="78"/>
        <end position="98"/>
    </location>
</feature>
<dbReference type="InterPro" id="IPR002656">
    <property type="entry name" value="Acyl_transf_3_dom"/>
</dbReference>
<protein>
    <submittedName>
        <fullName evidence="3">Acyltransferase family protein</fullName>
    </submittedName>
</protein>
<dbReference type="GO" id="GO:0016747">
    <property type="term" value="F:acyltransferase activity, transferring groups other than amino-acyl groups"/>
    <property type="evidence" value="ECO:0007669"/>
    <property type="project" value="InterPro"/>
</dbReference>
<dbReference type="Proteomes" id="UP000434604">
    <property type="component" value="Unassembled WGS sequence"/>
</dbReference>
<dbReference type="AlphaFoldDB" id="A0A7J5PX02"/>
<keyword evidence="1" id="KW-0472">Membrane</keyword>
<organism evidence="3 4">
    <name type="scientific">Bacteroides xylanisolvens</name>
    <dbReference type="NCBI Taxonomy" id="371601"/>
    <lineage>
        <taxon>Bacteria</taxon>
        <taxon>Pseudomonadati</taxon>
        <taxon>Bacteroidota</taxon>
        <taxon>Bacteroidia</taxon>
        <taxon>Bacteroidales</taxon>
        <taxon>Bacteroidaceae</taxon>
        <taxon>Bacteroides</taxon>
    </lineage>
</organism>
<keyword evidence="1" id="KW-0812">Transmembrane</keyword>
<gene>
    <name evidence="3" type="ORF">GA398_11110</name>
</gene>
<name>A0A7J5PX02_9BACE</name>
<feature type="transmembrane region" description="Helical" evidence="1">
    <location>
        <begin position="256"/>
        <end position="277"/>
    </location>
</feature>
<evidence type="ECO:0000259" key="2">
    <source>
        <dbReference type="Pfam" id="PF01757"/>
    </source>
</evidence>
<feature type="transmembrane region" description="Helical" evidence="1">
    <location>
        <begin position="148"/>
        <end position="165"/>
    </location>
</feature>
<feature type="transmembrane region" description="Helical" evidence="1">
    <location>
        <begin position="227"/>
        <end position="244"/>
    </location>
</feature>
<feature type="domain" description="Acyltransferase 3" evidence="2">
    <location>
        <begin position="16"/>
        <end position="297"/>
    </location>
</feature>
<keyword evidence="3" id="KW-0808">Transferase</keyword>
<feature type="transmembrane region" description="Helical" evidence="1">
    <location>
        <begin position="40"/>
        <end position="58"/>
    </location>
</feature>
<keyword evidence="1" id="KW-1133">Transmembrane helix</keyword>
<comment type="caution">
    <text evidence="3">The sequence shown here is derived from an EMBL/GenBank/DDBJ whole genome shotgun (WGS) entry which is preliminary data.</text>
</comment>
<sequence length="321" mass="37793">MSNNTSPYISREDSIAIKATALLLVIWGHNHYLTPLNTPFLWWLYQFHVVVFFILPIFYDSQKKQFKTYLKNLSARCLVPYTFFYATCLLVSLITRKIHYSGFIELMKGYFHIGGVTADNAVGFQFVWFLMAFYVFSIIRYIGSENKYVNIVFLLVGSIISLIGADDRAILNLNFPLYFSQALYFYTLGCFAFWLNKHIKYCSCICLVIFGISSYLFFIGGVHYTDVFVTLTGFFFVWQSSKFFKRFRWFQAIGRLSLEIYLIHIYVYCILGIIMPHNWYCQLIVYALTVVVSYFLAKLIHKYDVVRRLLFPNRIEDLKIL</sequence>
<evidence type="ECO:0000313" key="4">
    <source>
        <dbReference type="Proteomes" id="UP000434604"/>
    </source>
</evidence>
<feature type="transmembrane region" description="Helical" evidence="1">
    <location>
        <begin position="202"/>
        <end position="221"/>
    </location>
</feature>
<reference evidence="3 4" key="1">
    <citation type="journal article" date="2019" name="Nat. Med.">
        <title>A library of human gut bacterial isolates paired with longitudinal multiomics data enables mechanistic microbiome research.</title>
        <authorList>
            <person name="Poyet M."/>
            <person name="Groussin M."/>
            <person name="Gibbons S.M."/>
            <person name="Avila-Pacheco J."/>
            <person name="Jiang X."/>
            <person name="Kearney S.M."/>
            <person name="Perrotta A.R."/>
            <person name="Berdy B."/>
            <person name="Zhao S."/>
            <person name="Lieberman T.D."/>
            <person name="Swanson P.K."/>
            <person name="Smith M."/>
            <person name="Roesemann S."/>
            <person name="Alexander J.E."/>
            <person name="Rich S.A."/>
            <person name="Livny J."/>
            <person name="Vlamakis H."/>
            <person name="Clish C."/>
            <person name="Bullock K."/>
            <person name="Deik A."/>
            <person name="Scott J."/>
            <person name="Pierce K.A."/>
            <person name="Xavier R.J."/>
            <person name="Alm E.J."/>
        </authorList>
    </citation>
    <scope>NUCLEOTIDE SEQUENCE [LARGE SCALE GENOMIC DNA]</scope>
    <source>
        <strain evidence="3 4">BIOML-A58</strain>
    </source>
</reference>
<dbReference type="RefSeq" id="WP_151934699.1">
    <property type="nucleotide sequence ID" value="NZ_CP183042.1"/>
</dbReference>
<evidence type="ECO:0000256" key="1">
    <source>
        <dbReference type="SAM" id="Phobius"/>
    </source>
</evidence>
<feature type="transmembrane region" description="Helical" evidence="1">
    <location>
        <begin position="283"/>
        <end position="300"/>
    </location>
</feature>
<keyword evidence="3" id="KW-0012">Acyltransferase</keyword>
<feature type="transmembrane region" description="Helical" evidence="1">
    <location>
        <begin position="177"/>
        <end position="195"/>
    </location>
</feature>
<dbReference type="Pfam" id="PF01757">
    <property type="entry name" value="Acyl_transf_3"/>
    <property type="match status" value="1"/>
</dbReference>